<dbReference type="Pfam" id="PF13646">
    <property type="entry name" value="HEAT_2"/>
    <property type="match status" value="1"/>
</dbReference>
<dbReference type="SUPFAM" id="SSF48371">
    <property type="entry name" value="ARM repeat"/>
    <property type="match status" value="1"/>
</dbReference>
<accession>A0A2M8P0S9</accession>
<dbReference type="Gene3D" id="1.25.10.10">
    <property type="entry name" value="Leucine-rich Repeat Variant"/>
    <property type="match status" value="2"/>
</dbReference>
<dbReference type="EMBL" id="PGTK01000004">
    <property type="protein sequence ID" value="PJF31157.1"/>
    <property type="molecule type" value="Genomic_DNA"/>
</dbReference>
<evidence type="ECO:0000313" key="1">
    <source>
        <dbReference type="EMBL" id="PJF31157.1"/>
    </source>
</evidence>
<evidence type="ECO:0000313" key="2">
    <source>
        <dbReference type="Proteomes" id="UP000228921"/>
    </source>
</evidence>
<protein>
    <recommendedName>
        <fullName evidence="3">Phycocyanin alpha phycocyanobilin lyase</fullName>
    </recommendedName>
</protein>
<proteinExistence type="predicted"/>
<gene>
    <name evidence="1" type="ORF">CUN51_04615</name>
</gene>
<dbReference type="InterPro" id="IPR011989">
    <property type="entry name" value="ARM-like"/>
</dbReference>
<organism evidence="1 2">
    <name type="scientific">Candidatus Thermofonsia Clade 1 bacterium</name>
    <dbReference type="NCBI Taxonomy" id="2364210"/>
    <lineage>
        <taxon>Bacteria</taxon>
        <taxon>Bacillati</taxon>
        <taxon>Chloroflexota</taxon>
        <taxon>Candidatus Thermofontia</taxon>
        <taxon>Candidatus Thermofonsia Clade 1</taxon>
    </lineage>
</organism>
<sequence>MAIKFEEVIRSLISEEMPVTRAMVRRLSNLGAAEEKALIKAWGSIPVARRHQVLREIVTLSEADFETDFRAVTHLALTDLHDNLREAAIEAAWLDESVEMLNRLLPMATVDSSPAVRAAAVGALGRFILQAELGKFSPMQARQAERVALKLYNNRNEDIRVRCRALEAIANSSRAEVVGMIEESYHDGDSRLRAAAIYAMGKTCDERWARFVLQELGSDDPAIRFEAIRAAGELELEDAVPQIGKLIIDADRQTLEMAIWALGEIGSGEARRILDHLVKYAEEIEDDNLLEQIEDALANASLFDL</sequence>
<dbReference type="AlphaFoldDB" id="A0A2M8P0S9"/>
<dbReference type="Proteomes" id="UP000228921">
    <property type="component" value="Unassembled WGS sequence"/>
</dbReference>
<comment type="caution">
    <text evidence="1">The sequence shown here is derived from an EMBL/GenBank/DDBJ whole genome shotgun (WGS) entry which is preliminary data.</text>
</comment>
<dbReference type="InterPro" id="IPR016024">
    <property type="entry name" value="ARM-type_fold"/>
</dbReference>
<reference evidence="1 2" key="1">
    <citation type="submission" date="2017-11" db="EMBL/GenBank/DDBJ databases">
        <title>Evolution of Phototrophy in the Chloroflexi Phylum Driven by Horizontal Gene Transfer.</title>
        <authorList>
            <person name="Ward L.M."/>
            <person name="Hemp J."/>
            <person name="Shih P.M."/>
            <person name="Mcglynn S.E."/>
            <person name="Fischer W."/>
        </authorList>
    </citation>
    <scope>NUCLEOTIDE SEQUENCE [LARGE SCALE GENOMIC DNA]</scope>
    <source>
        <strain evidence="1">CP2_2F</strain>
    </source>
</reference>
<evidence type="ECO:0008006" key="3">
    <source>
        <dbReference type="Google" id="ProtNLM"/>
    </source>
</evidence>
<name>A0A2M8P0S9_9CHLR</name>